<dbReference type="Proteomes" id="UP000859505">
    <property type="component" value="Unassembled WGS sequence"/>
</dbReference>
<comment type="caution">
    <text evidence="1">The sequence shown here is derived from an EMBL/GenBank/DDBJ whole genome shotgun (WGS) entry which is preliminary data.</text>
</comment>
<organism evidence="1 2">
    <name type="scientific">Aeromonas hydrophila</name>
    <dbReference type="NCBI Taxonomy" id="644"/>
    <lineage>
        <taxon>Bacteria</taxon>
        <taxon>Pseudomonadati</taxon>
        <taxon>Pseudomonadota</taxon>
        <taxon>Gammaproteobacteria</taxon>
        <taxon>Aeromonadales</taxon>
        <taxon>Aeromonadaceae</taxon>
        <taxon>Aeromonas</taxon>
    </lineage>
</organism>
<protein>
    <submittedName>
        <fullName evidence="1">Uncharacterized protein</fullName>
    </submittedName>
</protein>
<proteinExistence type="predicted"/>
<dbReference type="EMBL" id="DACTUL010000002">
    <property type="protein sequence ID" value="HAT6342693.1"/>
    <property type="molecule type" value="Genomic_DNA"/>
</dbReference>
<reference evidence="1" key="2">
    <citation type="submission" date="2020-01" db="EMBL/GenBank/DDBJ databases">
        <authorList>
            <consortium name="NCBI Pathogen Detection Project"/>
        </authorList>
    </citation>
    <scope>NUCLEOTIDE SEQUENCE</scope>
    <source>
        <strain evidence="1">OLC2673_Aeromonas</strain>
    </source>
</reference>
<accession>A0AAD3U7J9</accession>
<sequence length="47" mass="5268">MTKLLSSLKWLKLKGGQKRKNEDFLWDVSGHIRGQAGKTGDLNDSPI</sequence>
<name>A0AAD3U7J9_AERHY</name>
<evidence type="ECO:0000313" key="2">
    <source>
        <dbReference type="Proteomes" id="UP000859505"/>
    </source>
</evidence>
<reference evidence="1" key="1">
    <citation type="journal article" date="2018" name="Genome Biol.">
        <title>SKESA: strategic k-mer extension for scrupulous assemblies.</title>
        <authorList>
            <person name="Souvorov A."/>
            <person name="Agarwala R."/>
            <person name="Lipman D.J."/>
        </authorList>
    </citation>
    <scope>NUCLEOTIDE SEQUENCE</scope>
    <source>
        <strain evidence="1">OLC2673_Aeromonas</strain>
    </source>
</reference>
<evidence type="ECO:0000313" key="1">
    <source>
        <dbReference type="EMBL" id="HAT6342693.1"/>
    </source>
</evidence>
<dbReference type="AlphaFoldDB" id="A0AAD3U7J9"/>
<gene>
    <name evidence="1" type="ORF">JAJ28_000352</name>
</gene>